<keyword evidence="3" id="KW-0547">Nucleotide-binding</keyword>
<dbReference type="AlphaFoldDB" id="A0A1J5JAB8"/>
<dbReference type="EMBL" id="MNZT01000003">
    <property type="protein sequence ID" value="OIQ00449.1"/>
    <property type="molecule type" value="Genomic_DNA"/>
</dbReference>
<feature type="domain" description="ABC transporter" evidence="5">
    <location>
        <begin position="3"/>
        <end position="232"/>
    </location>
</feature>
<dbReference type="CDD" id="cd03230">
    <property type="entry name" value="ABC_DR_subfamily_A"/>
    <property type="match status" value="1"/>
</dbReference>
<dbReference type="STRING" id="1817892.AUK40_00170"/>
<dbReference type="SUPFAM" id="SSF52540">
    <property type="entry name" value="P-loop containing nucleoside triphosphate hydrolases"/>
    <property type="match status" value="1"/>
</dbReference>
<dbReference type="Pfam" id="PF00005">
    <property type="entry name" value="ABC_tran"/>
    <property type="match status" value="1"/>
</dbReference>
<evidence type="ECO:0000313" key="7">
    <source>
        <dbReference type="Proteomes" id="UP000183245"/>
    </source>
</evidence>
<gene>
    <name evidence="6" type="ORF">AUK40_00170</name>
</gene>
<evidence type="ECO:0000256" key="4">
    <source>
        <dbReference type="ARBA" id="ARBA00022840"/>
    </source>
</evidence>
<dbReference type="SMART" id="SM00382">
    <property type="entry name" value="AAA"/>
    <property type="match status" value="1"/>
</dbReference>
<comment type="caution">
    <text evidence="6">The sequence shown here is derived from an EMBL/GenBank/DDBJ whole genome shotgun (WGS) entry which is preliminary data.</text>
</comment>
<proteinExistence type="inferred from homology"/>
<evidence type="ECO:0000256" key="2">
    <source>
        <dbReference type="ARBA" id="ARBA00022448"/>
    </source>
</evidence>
<name>A0A1J5JAB8_9BACT</name>
<dbReference type="InterPro" id="IPR003593">
    <property type="entry name" value="AAA+_ATPase"/>
</dbReference>
<organism evidence="6 7">
    <name type="scientific">Candidatus Wirthbacteria bacterium CG2_30_54_11</name>
    <dbReference type="NCBI Taxonomy" id="1817892"/>
    <lineage>
        <taxon>Bacteria</taxon>
        <taxon>Candidatus Wirthbacteria</taxon>
    </lineage>
</organism>
<dbReference type="InterPro" id="IPR003439">
    <property type="entry name" value="ABC_transporter-like_ATP-bd"/>
</dbReference>
<evidence type="ECO:0000256" key="1">
    <source>
        <dbReference type="ARBA" id="ARBA00005417"/>
    </source>
</evidence>
<keyword evidence="2" id="KW-0813">Transport</keyword>
<evidence type="ECO:0000256" key="3">
    <source>
        <dbReference type="ARBA" id="ARBA00022741"/>
    </source>
</evidence>
<reference evidence="6" key="1">
    <citation type="journal article" date="2016" name="Environ. Microbiol.">
        <title>Genomic resolution of a cold subsurface aquifer community provides metabolic insights for novel microbes adapted to high CO concentrations.</title>
        <authorList>
            <person name="Probst A.J."/>
            <person name="Castelle C.J."/>
            <person name="Singh A."/>
            <person name="Brown C.T."/>
            <person name="Anantharaman K."/>
            <person name="Sharon I."/>
            <person name="Hug L.A."/>
            <person name="Burstein D."/>
            <person name="Emerson J.B."/>
            <person name="Thomas B.C."/>
            <person name="Banfield J.F."/>
        </authorList>
    </citation>
    <scope>NUCLEOTIDE SEQUENCE [LARGE SCALE GENOMIC DNA]</scope>
    <source>
        <strain evidence="6">CG2_30_54_11</strain>
    </source>
</reference>
<dbReference type="PANTHER" id="PTHR43335">
    <property type="entry name" value="ABC TRANSPORTER, ATP-BINDING PROTEIN"/>
    <property type="match status" value="1"/>
</dbReference>
<dbReference type="InterPro" id="IPR027417">
    <property type="entry name" value="P-loop_NTPase"/>
</dbReference>
<evidence type="ECO:0000313" key="6">
    <source>
        <dbReference type="EMBL" id="OIQ00449.1"/>
    </source>
</evidence>
<dbReference type="Proteomes" id="UP000183245">
    <property type="component" value="Unassembled WGS sequence"/>
</dbReference>
<dbReference type="GO" id="GO:0016887">
    <property type="term" value="F:ATP hydrolysis activity"/>
    <property type="evidence" value="ECO:0007669"/>
    <property type="project" value="InterPro"/>
</dbReference>
<dbReference type="GO" id="GO:0005524">
    <property type="term" value="F:ATP binding"/>
    <property type="evidence" value="ECO:0007669"/>
    <property type="project" value="UniProtKB-KW"/>
</dbReference>
<sequence length="312" mass="34617">MMIKVQKLNKFYGSFRALSDVSFEVKTGEIMGFLGPNGAGKTTTMKILAGYMPPSSGTAWINDLNIEEQSLSVRQNVGYLPEANPLYTDFTVEETLRYISEVRQIDKDAVAQAIDKVVRQCGLAGVYYKPIEQLSKGFRQRVGLAQALIHEPSILILDEPTVGLDPKQIIEIRELIKNIGASRTVLLSTHILQEVHAICDKVTIISGGRIVASDTPEGLQQKSEEQVLGSLYVKMAGTIREVESALKTVKGVTSVTKKDQEKKNINGYTVQIEKGADIRNDIFRLAKEKDLQLFELTPEKASLEDVFLELTK</sequence>
<evidence type="ECO:0000259" key="5">
    <source>
        <dbReference type="PROSITE" id="PS50893"/>
    </source>
</evidence>
<dbReference type="PROSITE" id="PS50893">
    <property type="entry name" value="ABC_TRANSPORTER_2"/>
    <property type="match status" value="1"/>
</dbReference>
<dbReference type="PANTHER" id="PTHR43335:SF4">
    <property type="entry name" value="ABC TRANSPORTER, ATP-BINDING PROTEIN"/>
    <property type="match status" value="1"/>
</dbReference>
<protein>
    <recommendedName>
        <fullName evidence="5">ABC transporter domain-containing protein</fullName>
    </recommendedName>
</protein>
<accession>A0A1J5JAB8</accession>
<dbReference type="Gene3D" id="3.40.50.300">
    <property type="entry name" value="P-loop containing nucleotide triphosphate hydrolases"/>
    <property type="match status" value="1"/>
</dbReference>
<keyword evidence="4" id="KW-0067">ATP-binding</keyword>
<comment type="similarity">
    <text evidence="1">Belongs to the ABC transporter superfamily.</text>
</comment>